<dbReference type="OrthoDB" id="125363at2759"/>
<proteinExistence type="predicted"/>
<evidence type="ECO:0000256" key="1">
    <source>
        <dbReference type="SAM" id="MobiDB-lite"/>
    </source>
</evidence>
<accession>A0A9P0CHA3</accession>
<name>A0A9P0CHA3_9CUCU</name>
<evidence type="ECO:0000313" key="3">
    <source>
        <dbReference type="Proteomes" id="UP001153636"/>
    </source>
</evidence>
<protein>
    <submittedName>
        <fullName evidence="2">Uncharacterized protein</fullName>
    </submittedName>
</protein>
<keyword evidence="3" id="KW-1185">Reference proteome</keyword>
<feature type="region of interest" description="Disordered" evidence="1">
    <location>
        <begin position="17"/>
        <end position="43"/>
    </location>
</feature>
<reference evidence="2" key="1">
    <citation type="submission" date="2022-01" db="EMBL/GenBank/DDBJ databases">
        <authorList>
            <person name="King R."/>
        </authorList>
    </citation>
    <scope>NUCLEOTIDE SEQUENCE</scope>
</reference>
<dbReference type="Proteomes" id="UP001153636">
    <property type="component" value="Chromosome 14"/>
</dbReference>
<feature type="compositionally biased region" description="Acidic residues" evidence="1">
    <location>
        <begin position="32"/>
        <end position="43"/>
    </location>
</feature>
<dbReference type="AlphaFoldDB" id="A0A9P0CHA3"/>
<dbReference type="EMBL" id="OV651826">
    <property type="protein sequence ID" value="CAH1103437.1"/>
    <property type="molecule type" value="Genomic_DNA"/>
</dbReference>
<feature type="compositionally biased region" description="Polar residues" evidence="1">
    <location>
        <begin position="20"/>
        <end position="31"/>
    </location>
</feature>
<evidence type="ECO:0000313" key="2">
    <source>
        <dbReference type="EMBL" id="CAH1103437.1"/>
    </source>
</evidence>
<gene>
    <name evidence="2" type="ORF">PSYICH_LOCUS4138</name>
</gene>
<organism evidence="2 3">
    <name type="scientific">Psylliodes chrysocephalus</name>
    <dbReference type="NCBI Taxonomy" id="3402493"/>
    <lineage>
        <taxon>Eukaryota</taxon>
        <taxon>Metazoa</taxon>
        <taxon>Ecdysozoa</taxon>
        <taxon>Arthropoda</taxon>
        <taxon>Hexapoda</taxon>
        <taxon>Insecta</taxon>
        <taxon>Pterygota</taxon>
        <taxon>Neoptera</taxon>
        <taxon>Endopterygota</taxon>
        <taxon>Coleoptera</taxon>
        <taxon>Polyphaga</taxon>
        <taxon>Cucujiformia</taxon>
        <taxon>Chrysomeloidea</taxon>
        <taxon>Chrysomelidae</taxon>
        <taxon>Galerucinae</taxon>
        <taxon>Alticini</taxon>
        <taxon>Psylliodes</taxon>
    </lineage>
</organism>
<sequence>MNAGNVKEAFKTKFIPLYETSDNQSSPPESLTNDDSDNEDIQEEVDYLTPNENNVEKGKFLLVKVLVGLRKKTNYRYVAMVQNISEDETEVLGMKSLVEGRKDFSNCDDLFSIHFSDIIAVLTDPEMKHFDG</sequence>